<dbReference type="EMBL" id="LR724975">
    <property type="protein sequence ID" value="VWO95605.1"/>
    <property type="molecule type" value="Genomic_DNA"/>
</dbReference>
<proteinExistence type="predicted"/>
<accession>A0A5K1JUC4</accession>
<sequence length="127" mass="14676">MPTCTNPPAIATFTSLTRITLVFYTLQWPLNLLAHVRSPHVRELKMKLSDDCLSDDEFADDAARLDNLLQRAPLSGVRRLTVVPFWHDARRGLLHRATWVRTVQARLPQCHARNILRTPTRQLPMER</sequence>
<evidence type="ECO:0000313" key="1">
    <source>
        <dbReference type="EMBL" id="VWO95605.1"/>
    </source>
</evidence>
<gene>
    <name evidence="1" type="primary">I1RH93</name>
</gene>
<name>A0A5K1JUC4_9APHY</name>
<organism evidence="1">
    <name type="scientific">Ganoderma boninense</name>
    <dbReference type="NCBI Taxonomy" id="34458"/>
    <lineage>
        <taxon>Eukaryota</taxon>
        <taxon>Fungi</taxon>
        <taxon>Dikarya</taxon>
        <taxon>Basidiomycota</taxon>
        <taxon>Agaricomycotina</taxon>
        <taxon>Agaricomycetes</taxon>
        <taxon>Polyporales</taxon>
        <taxon>Polyporaceae</taxon>
        <taxon>Ganoderma</taxon>
    </lineage>
</organism>
<protein>
    <submittedName>
        <fullName evidence="1">N/A</fullName>
    </submittedName>
</protein>
<reference evidence="1" key="1">
    <citation type="submission" date="2019-10" db="EMBL/GenBank/DDBJ databases">
        <authorList>
            <person name="Nor Muhammad N."/>
        </authorList>
    </citation>
    <scope>NUCLEOTIDE SEQUENCE</scope>
</reference>
<dbReference type="AlphaFoldDB" id="A0A5K1JUC4"/>